<dbReference type="Pfam" id="PF08284">
    <property type="entry name" value="RVP_2"/>
    <property type="match status" value="1"/>
</dbReference>
<proteinExistence type="predicted"/>
<evidence type="ECO:0000256" key="5">
    <source>
        <dbReference type="ARBA" id="ARBA00022801"/>
    </source>
</evidence>
<dbReference type="PANTHER" id="PTHR34072:SF52">
    <property type="entry name" value="RIBONUCLEASE H"/>
    <property type="match status" value="1"/>
</dbReference>
<dbReference type="InterPro" id="IPR041373">
    <property type="entry name" value="RT_RNaseH"/>
</dbReference>
<accession>A0A5D3CDK9</accession>
<dbReference type="AlphaFoldDB" id="A0A5D3CDK9"/>
<comment type="caution">
    <text evidence="10">The sequence shown here is derived from an EMBL/GenBank/DDBJ whole genome shotgun (WGS) entry which is preliminary data.</text>
</comment>
<keyword evidence="1" id="KW-0808">Transferase</keyword>
<dbReference type="InterPro" id="IPR043502">
    <property type="entry name" value="DNA/RNA_pol_sf"/>
</dbReference>
<keyword evidence="6" id="KW-0695">RNA-directed DNA polymerase</keyword>
<dbReference type="Pfam" id="PF17917">
    <property type="entry name" value="RT_RNaseH"/>
    <property type="match status" value="1"/>
</dbReference>
<evidence type="ECO:0000259" key="8">
    <source>
        <dbReference type="Pfam" id="PF17917"/>
    </source>
</evidence>
<evidence type="ECO:0000256" key="1">
    <source>
        <dbReference type="ARBA" id="ARBA00022679"/>
    </source>
</evidence>
<evidence type="ECO:0000256" key="6">
    <source>
        <dbReference type="ARBA" id="ARBA00022918"/>
    </source>
</evidence>
<dbReference type="Proteomes" id="UP000321393">
    <property type="component" value="Unassembled WGS sequence"/>
</dbReference>
<evidence type="ECO:0000313" key="11">
    <source>
        <dbReference type="Proteomes" id="UP000321393"/>
    </source>
</evidence>
<evidence type="ECO:0000313" key="10">
    <source>
        <dbReference type="EMBL" id="TYK09352.1"/>
    </source>
</evidence>
<dbReference type="OrthoDB" id="437338at2759"/>
<dbReference type="Gene3D" id="3.10.10.10">
    <property type="entry name" value="HIV Type 1 Reverse Transcriptase, subunit A, domain 1"/>
    <property type="match status" value="1"/>
</dbReference>
<name>A0A5D3CDK9_CUCMM</name>
<dbReference type="SUPFAM" id="SSF53098">
    <property type="entry name" value="Ribonuclease H-like"/>
    <property type="match status" value="1"/>
</dbReference>
<feature type="domain" description="Reverse transcriptase RNase H-like" evidence="8">
    <location>
        <begin position="475"/>
        <end position="531"/>
    </location>
</feature>
<evidence type="ECO:0000313" key="12">
    <source>
        <dbReference type="Proteomes" id="UP000321947"/>
    </source>
</evidence>
<dbReference type="Pfam" id="PF03732">
    <property type="entry name" value="Retrotrans_gag"/>
    <property type="match status" value="1"/>
</dbReference>
<sequence length="726" mass="83115">MYGIKRLMMLGATVKCSTNSADAEKEAEEWWKSILTRRSDALTLAWQTFIDIFEDKYYPSTYCVAKRDEFLILKQGALSVAKYKHNYTKLSQYVDVILASKLDKCTKFERGLCSEICTPVTTIVEWSDFSQLVETNLRRQSHRAPSHSARSVVGLQAAEKSVSSVTRQTPCASCGRNHRGQCLMGASACYQGIRKLIPRHLRSREFQQWQERTPVVQGRRELWEDLGATHSFVSSMFVTKLDRMLEPLSEELVIYTPVGDALLVSEVLRDCKVSVEGLSLKEVILRKPSVAKVPFRGERKRIISTSLISALKAEKLLRNGCTVFLAHVVEVQKEKMKPEDVPIVKEFLDIFPDDLSRLLPDRELEQLNKVMIRNNYPLPHIDDLIDQLRGATMFYKIDLRSGYHQLKVVFLGHVVLTNEVRLDPYKVEAIVNWERLTSVIEVRSFLGLVGYYRRFVENFSRISLPLTTLTKKNARQGLGYVLMQEGKVIVYASRKLKKHEYNYPTHDLELAAFILALKIWRHYLFGKANIVVDALSRKSRLLNSALCGIRVSLLSELRSSKAVLTAENSESLLSQFQVRYSLVVEGRLYVPDIIELIDAVLEEAHSSAWAMHLVSEWKWEHITMDFLFGLPHTSCGHDGIWVIVDRLTKTVRFILVRVMSTLGQLASLYVDKIKASGKKLRFSTAFHPQTYGQSKRTIQTLEDMLRACVLHLKGSWKINRRVIPIK</sequence>
<evidence type="ECO:0000256" key="4">
    <source>
        <dbReference type="ARBA" id="ARBA00022759"/>
    </source>
</evidence>
<keyword evidence="3" id="KW-0540">Nuclease</keyword>
<dbReference type="PANTHER" id="PTHR34072">
    <property type="entry name" value="ENZYMATIC POLYPROTEIN-RELATED"/>
    <property type="match status" value="1"/>
</dbReference>
<dbReference type="EMBL" id="SSTD01011970">
    <property type="protein sequence ID" value="TYK09352.1"/>
    <property type="molecule type" value="Genomic_DNA"/>
</dbReference>
<gene>
    <name evidence="10" type="ORF">E5676_scaffold249G00420</name>
    <name evidence="9" type="ORF">E6C27_scaffold277G002660</name>
</gene>
<dbReference type="SUPFAM" id="SSF56672">
    <property type="entry name" value="DNA/RNA polymerases"/>
    <property type="match status" value="1"/>
</dbReference>
<feature type="domain" description="Retrotransposon gag" evidence="7">
    <location>
        <begin position="25"/>
        <end position="112"/>
    </location>
</feature>
<dbReference type="Proteomes" id="UP000321947">
    <property type="component" value="Unassembled WGS sequence"/>
</dbReference>
<keyword evidence="2" id="KW-0548">Nucleotidyltransferase</keyword>
<dbReference type="InterPro" id="IPR012337">
    <property type="entry name" value="RNaseH-like_sf"/>
</dbReference>
<evidence type="ECO:0000256" key="2">
    <source>
        <dbReference type="ARBA" id="ARBA00022695"/>
    </source>
</evidence>
<organism evidence="10 12">
    <name type="scientific">Cucumis melo var. makuwa</name>
    <name type="common">Oriental melon</name>
    <dbReference type="NCBI Taxonomy" id="1194695"/>
    <lineage>
        <taxon>Eukaryota</taxon>
        <taxon>Viridiplantae</taxon>
        <taxon>Streptophyta</taxon>
        <taxon>Embryophyta</taxon>
        <taxon>Tracheophyta</taxon>
        <taxon>Spermatophyta</taxon>
        <taxon>Magnoliopsida</taxon>
        <taxon>eudicotyledons</taxon>
        <taxon>Gunneridae</taxon>
        <taxon>Pentapetalae</taxon>
        <taxon>rosids</taxon>
        <taxon>fabids</taxon>
        <taxon>Cucurbitales</taxon>
        <taxon>Cucurbitaceae</taxon>
        <taxon>Benincaseae</taxon>
        <taxon>Cucumis</taxon>
    </lineage>
</organism>
<evidence type="ECO:0000259" key="7">
    <source>
        <dbReference type="Pfam" id="PF03732"/>
    </source>
</evidence>
<evidence type="ECO:0000256" key="3">
    <source>
        <dbReference type="ARBA" id="ARBA00022722"/>
    </source>
</evidence>
<dbReference type="InterPro" id="IPR043128">
    <property type="entry name" value="Rev_trsase/Diguanyl_cyclase"/>
</dbReference>
<reference evidence="11 12" key="1">
    <citation type="submission" date="2019-08" db="EMBL/GenBank/DDBJ databases">
        <title>Draft genome sequences of two oriental melons (Cucumis melo L. var makuwa).</title>
        <authorList>
            <person name="Kwon S.-Y."/>
        </authorList>
    </citation>
    <scope>NUCLEOTIDE SEQUENCE [LARGE SCALE GENOMIC DNA]</scope>
    <source>
        <strain evidence="12">cv. Chang Bougi</strain>
        <strain evidence="11">cv. SW 3</strain>
        <tissue evidence="10">Leaf</tissue>
    </source>
</reference>
<dbReference type="Gene3D" id="3.30.420.10">
    <property type="entry name" value="Ribonuclease H-like superfamily/Ribonuclease H"/>
    <property type="match status" value="1"/>
</dbReference>
<dbReference type="InterPro" id="IPR036397">
    <property type="entry name" value="RNaseH_sf"/>
</dbReference>
<dbReference type="InterPro" id="IPR005162">
    <property type="entry name" value="Retrotrans_gag_dom"/>
</dbReference>
<dbReference type="GO" id="GO:0003964">
    <property type="term" value="F:RNA-directed DNA polymerase activity"/>
    <property type="evidence" value="ECO:0007669"/>
    <property type="project" value="UniProtKB-KW"/>
</dbReference>
<dbReference type="GO" id="GO:0004519">
    <property type="term" value="F:endonuclease activity"/>
    <property type="evidence" value="ECO:0007669"/>
    <property type="project" value="UniProtKB-KW"/>
</dbReference>
<dbReference type="GO" id="GO:0003676">
    <property type="term" value="F:nucleic acid binding"/>
    <property type="evidence" value="ECO:0007669"/>
    <property type="project" value="InterPro"/>
</dbReference>
<dbReference type="GO" id="GO:0016787">
    <property type="term" value="F:hydrolase activity"/>
    <property type="evidence" value="ECO:0007669"/>
    <property type="project" value="UniProtKB-KW"/>
</dbReference>
<evidence type="ECO:0008006" key="13">
    <source>
        <dbReference type="Google" id="ProtNLM"/>
    </source>
</evidence>
<evidence type="ECO:0000313" key="9">
    <source>
        <dbReference type="EMBL" id="KAA0037610.1"/>
    </source>
</evidence>
<protein>
    <recommendedName>
        <fullName evidence="13">DNA/RNA polymerases superfamily protein</fullName>
    </recommendedName>
</protein>
<dbReference type="EMBL" id="SSTE01018921">
    <property type="protein sequence ID" value="KAA0037610.1"/>
    <property type="molecule type" value="Genomic_DNA"/>
</dbReference>
<keyword evidence="5" id="KW-0378">Hydrolase</keyword>
<dbReference type="Gene3D" id="3.30.70.270">
    <property type="match status" value="2"/>
</dbReference>
<keyword evidence="4" id="KW-0255">Endonuclease</keyword>